<proteinExistence type="predicted"/>
<gene>
    <name evidence="2" type="ORF">IAB69_04345</name>
</gene>
<dbReference type="Proteomes" id="UP000824110">
    <property type="component" value="Unassembled WGS sequence"/>
</dbReference>
<keyword evidence="1" id="KW-1133">Transmembrane helix</keyword>
<protein>
    <submittedName>
        <fullName evidence="2">Uncharacterized protein</fullName>
    </submittedName>
</protein>
<evidence type="ECO:0000313" key="3">
    <source>
        <dbReference type="Proteomes" id="UP000824110"/>
    </source>
</evidence>
<reference evidence="2" key="2">
    <citation type="journal article" date="2021" name="PeerJ">
        <title>Extensive microbial diversity within the chicken gut microbiome revealed by metagenomics and culture.</title>
        <authorList>
            <person name="Gilroy R."/>
            <person name="Ravi A."/>
            <person name="Getino M."/>
            <person name="Pursley I."/>
            <person name="Horton D.L."/>
            <person name="Alikhan N.F."/>
            <person name="Baker D."/>
            <person name="Gharbi K."/>
            <person name="Hall N."/>
            <person name="Watson M."/>
            <person name="Adriaenssens E.M."/>
            <person name="Foster-Nyarko E."/>
            <person name="Jarju S."/>
            <person name="Secka A."/>
            <person name="Antonio M."/>
            <person name="Oren A."/>
            <person name="Chaudhuri R.R."/>
            <person name="La Ragione R."/>
            <person name="Hildebrand F."/>
            <person name="Pallen M.J."/>
        </authorList>
    </citation>
    <scope>NUCLEOTIDE SEQUENCE</scope>
    <source>
        <strain evidence="2">CHK195-12923</strain>
    </source>
</reference>
<dbReference type="AlphaFoldDB" id="A0A9D1MJU3"/>
<organism evidence="2 3">
    <name type="scientific">Candidatus Coproplasma excrementigallinarum</name>
    <dbReference type="NCBI Taxonomy" id="2840747"/>
    <lineage>
        <taxon>Bacteria</taxon>
        <taxon>Bacillati</taxon>
        <taxon>Bacillota</taxon>
        <taxon>Clostridia</taxon>
        <taxon>Eubacteriales</taxon>
        <taxon>Candidatus Coproplasma</taxon>
    </lineage>
</organism>
<accession>A0A9D1MJU3</accession>
<comment type="caution">
    <text evidence="2">The sequence shown here is derived from an EMBL/GenBank/DDBJ whole genome shotgun (WGS) entry which is preliminary data.</text>
</comment>
<dbReference type="EMBL" id="DVNE01000042">
    <property type="protein sequence ID" value="HIU61858.1"/>
    <property type="molecule type" value="Genomic_DNA"/>
</dbReference>
<evidence type="ECO:0000313" key="2">
    <source>
        <dbReference type="EMBL" id="HIU61858.1"/>
    </source>
</evidence>
<feature type="transmembrane region" description="Helical" evidence="1">
    <location>
        <begin position="118"/>
        <end position="141"/>
    </location>
</feature>
<sequence>MADGLQFEDDKLAITAKAGMADEILNIYKVFGWEVKGRYDDGQYGDIVHINFSRPHRIAGKDRLQLLQVRFEVALNFLGRAHRMIFLRAVIFGVLIALVGLALAVYGAFVMAYSTTNLFFAGGIVLICAGVLFFVIAGLTANKLYVQDGQKYGVLATVLKENITSIVNEASLITGITAGRDGGKGAEDAH</sequence>
<keyword evidence="1" id="KW-0472">Membrane</keyword>
<feature type="transmembrane region" description="Helical" evidence="1">
    <location>
        <begin position="85"/>
        <end position="112"/>
    </location>
</feature>
<keyword evidence="1" id="KW-0812">Transmembrane</keyword>
<evidence type="ECO:0000256" key="1">
    <source>
        <dbReference type="SAM" id="Phobius"/>
    </source>
</evidence>
<name>A0A9D1MJU3_9FIRM</name>
<reference evidence="2" key="1">
    <citation type="submission" date="2020-10" db="EMBL/GenBank/DDBJ databases">
        <authorList>
            <person name="Gilroy R."/>
        </authorList>
    </citation>
    <scope>NUCLEOTIDE SEQUENCE</scope>
    <source>
        <strain evidence="2">CHK195-12923</strain>
    </source>
</reference>